<accession>A0ABT4VES1</accession>
<organism evidence="2 3">
    <name type="scientific">Helicobacter ibis</name>
    <dbReference type="NCBI Taxonomy" id="2962633"/>
    <lineage>
        <taxon>Bacteria</taxon>
        <taxon>Pseudomonadati</taxon>
        <taxon>Campylobacterota</taxon>
        <taxon>Epsilonproteobacteria</taxon>
        <taxon>Campylobacterales</taxon>
        <taxon>Helicobacteraceae</taxon>
        <taxon>Helicobacter</taxon>
    </lineage>
</organism>
<keyword evidence="1" id="KW-0812">Transmembrane</keyword>
<dbReference type="Proteomes" id="UP001210261">
    <property type="component" value="Unassembled WGS sequence"/>
</dbReference>
<evidence type="ECO:0000256" key="1">
    <source>
        <dbReference type="SAM" id="Phobius"/>
    </source>
</evidence>
<dbReference type="RefSeq" id="WP_271021532.1">
    <property type="nucleotide sequence ID" value="NZ_JAQHXR010000003.1"/>
</dbReference>
<keyword evidence="1" id="KW-0472">Membrane</keyword>
<gene>
    <name evidence="2" type="ORF">PF021_05875</name>
</gene>
<feature type="transmembrane region" description="Helical" evidence="1">
    <location>
        <begin position="15"/>
        <end position="35"/>
    </location>
</feature>
<sequence>MLEIIFYFMIYHRAFGLFEILVCVVIISIIGILGAKSLLYIYKKYEIEKTQYYKTISHKNALLQLKKILDSAYLESLYIKDDKIVFYEKIQERQYYKDSMLPCLINVFNPESIKLASNLSLEFLTLRSGFMPNCNVYNESLEVIFVGESFIFPNDFYSNKFRAKVISLTHKNLTSTMPPFLQNREKIKPYLYFIKDKTEILLQDSLKLVRNKEEYTILDKYDSFNIRRLDFGYVVELCVDEVCFSDVLHSEVL</sequence>
<evidence type="ECO:0000313" key="3">
    <source>
        <dbReference type="Proteomes" id="UP001210261"/>
    </source>
</evidence>
<keyword evidence="1" id="KW-1133">Transmembrane helix</keyword>
<evidence type="ECO:0008006" key="4">
    <source>
        <dbReference type="Google" id="ProtNLM"/>
    </source>
</evidence>
<reference evidence="2 3" key="1">
    <citation type="submission" date="2023-01" db="EMBL/GenBank/DDBJ databases">
        <title>Description of Helicobacter ibis sp. nov. isolated from faecal droppings of black-faced ibis (Theristicus melanopis).</title>
        <authorList>
            <person name="Lopez-Cantillo M."/>
            <person name="Vidal-Veuthey B."/>
            <person name="Mella A."/>
            <person name="De La Haba R."/>
            <person name="Collado L."/>
        </authorList>
    </citation>
    <scope>NUCLEOTIDE SEQUENCE [LARGE SCALE GENOMIC DNA]</scope>
    <source>
        <strain evidence="2 3">A82</strain>
    </source>
</reference>
<proteinExistence type="predicted"/>
<dbReference type="EMBL" id="JAQHXR010000003">
    <property type="protein sequence ID" value="MDA3969204.1"/>
    <property type="molecule type" value="Genomic_DNA"/>
</dbReference>
<name>A0ABT4VES1_9HELI</name>
<comment type="caution">
    <text evidence="2">The sequence shown here is derived from an EMBL/GenBank/DDBJ whole genome shotgun (WGS) entry which is preliminary data.</text>
</comment>
<keyword evidence="3" id="KW-1185">Reference proteome</keyword>
<protein>
    <recommendedName>
        <fullName evidence="4">Periplasmic protein</fullName>
    </recommendedName>
</protein>
<evidence type="ECO:0000313" key="2">
    <source>
        <dbReference type="EMBL" id="MDA3969204.1"/>
    </source>
</evidence>